<comment type="similarity">
    <text evidence="2">Belongs to the MreD family.</text>
</comment>
<evidence type="ECO:0000256" key="2">
    <source>
        <dbReference type="ARBA" id="ARBA00007776"/>
    </source>
</evidence>
<comment type="caution">
    <text evidence="9">The sequence shown here is derived from an EMBL/GenBank/DDBJ whole genome shotgun (WGS) entry which is preliminary data.</text>
</comment>
<feature type="transmembrane region" description="Helical" evidence="8">
    <location>
        <begin position="90"/>
        <end position="113"/>
    </location>
</feature>
<dbReference type="InterPro" id="IPR007227">
    <property type="entry name" value="Cell_shape_determining_MreD"/>
</dbReference>
<name>A0ABW4GSM8_9ACTN</name>
<organism evidence="9 10">
    <name type="scientific">Nonomuraea guangzhouensis</name>
    <dbReference type="NCBI Taxonomy" id="1291555"/>
    <lineage>
        <taxon>Bacteria</taxon>
        <taxon>Bacillati</taxon>
        <taxon>Actinomycetota</taxon>
        <taxon>Actinomycetes</taxon>
        <taxon>Streptosporangiales</taxon>
        <taxon>Streptosporangiaceae</taxon>
        <taxon>Nonomuraea</taxon>
    </lineage>
</organism>
<feature type="transmembrane region" description="Helical" evidence="8">
    <location>
        <begin position="32"/>
        <end position="59"/>
    </location>
</feature>
<reference evidence="10" key="1">
    <citation type="journal article" date="2019" name="Int. J. Syst. Evol. Microbiol.">
        <title>The Global Catalogue of Microorganisms (GCM) 10K type strain sequencing project: providing services to taxonomists for standard genome sequencing and annotation.</title>
        <authorList>
            <consortium name="The Broad Institute Genomics Platform"/>
            <consortium name="The Broad Institute Genome Sequencing Center for Infectious Disease"/>
            <person name="Wu L."/>
            <person name="Ma J."/>
        </authorList>
    </citation>
    <scope>NUCLEOTIDE SEQUENCE [LARGE SCALE GENOMIC DNA]</scope>
    <source>
        <strain evidence="10">CGMCC 1.15399</strain>
    </source>
</reference>
<feature type="transmembrane region" description="Helical" evidence="8">
    <location>
        <begin position="125"/>
        <end position="145"/>
    </location>
</feature>
<evidence type="ECO:0000256" key="8">
    <source>
        <dbReference type="SAM" id="Phobius"/>
    </source>
</evidence>
<evidence type="ECO:0000256" key="4">
    <source>
        <dbReference type="ARBA" id="ARBA00022692"/>
    </source>
</evidence>
<dbReference type="Pfam" id="PF04093">
    <property type="entry name" value="MreD"/>
    <property type="match status" value="1"/>
</dbReference>
<evidence type="ECO:0000313" key="10">
    <source>
        <dbReference type="Proteomes" id="UP001597097"/>
    </source>
</evidence>
<sequence>MIVGLCVLAAVLLQVMLVNRLALPGGGAPDLVLLAVVAMALLRGPVAGTVIGFCAGLLVDVVPPTAHLVGQYAFVFALVGYVAGRGVGGPATTVVLCVLMAPLVAAALGGLIADPRVTLSTLTDQVPVTVVYTLIVSPLVIWLISRDRPQPRFPQ</sequence>
<comment type="subcellular location">
    <subcellularLocation>
        <location evidence="1">Cell membrane</location>
        <topology evidence="1">Multi-pass membrane protein</topology>
    </subcellularLocation>
</comment>
<protein>
    <submittedName>
        <fullName evidence="9">Rod shape-determining protein MreD</fullName>
    </submittedName>
</protein>
<evidence type="ECO:0000256" key="5">
    <source>
        <dbReference type="ARBA" id="ARBA00022960"/>
    </source>
</evidence>
<dbReference type="Proteomes" id="UP001597097">
    <property type="component" value="Unassembled WGS sequence"/>
</dbReference>
<proteinExistence type="inferred from homology"/>
<evidence type="ECO:0000256" key="6">
    <source>
        <dbReference type="ARBA" id="ARBA00022989"/>
    </source>
</evidence>
<dbReference type="RefSeq" id="WP_219532018.1">
    <property type="nucleotide sequence ID" value="NZ_JAHKRM010000013.1"/>
</dbReference>
<keyword evidence="6 8" id="KW-1133">Transmembrane helix</keyword>
<keyword evidence="10" id="KW-1185">Reference proteome</keyword>
<accession>A0ABW4GSM8</accession>
<keyword evidence="4 8" id="KW-0812">Transmembrane</keyword>
<evidence type="ECO:0000256" key="7">
    <source>
        <dbReference type="ARBA" id="ARBA00023136"/>
    </source>
</evidence>
<evidence type="ECO:0000256" key="3">
    <source>
        <dbReference type="ARBA" id="ARBA00022475"/>
    </source>
</evidence>
<feature type="transmembrane region" description="Helical" evidence="8">
    <location>
        <begin position="66"/>
        <end position="84"/>
    </location>
</feature>
<keyword evidence="3" id="KW-1003">Cell membrane</keyword>
<evidence type="ECO:0000256" key="1">
    <source>
        <dbReference type="ARBA" id="ARBA00004651"/>
    </source>
</evidence>
<dbReference type="EMBL" id="JBHUCM010000047">
    <property type="protein sequence ID" value="MFD1545409.1"/>
    <property type="molecule type" value="Genomic_DNA"/>
</dbReference>
<gene>
    <name evidence="9" type="primary">mreD</name>
    <name evidence="9" type="ORF">ACFSJ0_50800</name>
</gene>
<keyword evidence="7 8" id="KW-0472">Membrane</keyword>
<keyword evidence="5" id="KW-0133">Cell shape</keyword>
<dbReference type="NCBIfam" id="TIGR03426">
    <property type="entry name" value="shape_MreD"/>
    <property type="match status" value="1"/>
</dbReference>
<evidence type="ECO:0000313" key="9">
    <source>
        <dbReference type="EMBL" id="MFD1545409.1"/>
    </source>
</evidence>